<organism evidence="1 2">
    <name type="scientific">Caerostris extrusa</name>
    <name type="common">Bark spider</name>
    <name type="synonym">Caerostris bankana</name>
    <dbReference type="NCBI Taxonomy" id="172846"/>
    <lineage>
        <taxon>Eukaryota</taxon>
        <taxon>Metazoa</taxon>
        <taxon>Ecdysozoa</taxon>
        <taxon>Arthropoda</taxon>
        <taxon>Chelicerata</taxon>
        <taxon>Arachnida</taxon>
        <taxon>Araneae</taxon>
        <taxon>Araneomorphae</taxon>
        <taxon>Entelegynae</taxon>
        <taxon>Araneoidea</taxon>
        <taxon>Araneidae</taxon>
        <taxon>Caerostris</taxon>
    </lineage>
</organism>
<protein>
    <submittedName>
        <fullName evidence="1">Uncharacterized protein</fullName>
    </submittedName>
</protein>
<evidence type="ECO:0000313" key="2">
    <source>
        <dbReference type="Proteomes" id="UP001054945"/>
    </source>
</evidence>
<sequence length="126" mass="13893">MTKSLSGNTVFLLRTKGKEEITCFHPGEALPSGISGANGNLSTLEGFQLFCRNHSKSRWGYELDSCAQEMQDFAFVVVWRGSNVSSCKNVGVVCCVPDQNTVFSFIFQRTNNAGFAVKLMGKKKRV</sequence>
<dbReference type="EMBL" id="BPLR01005800">
    <property type="protein sequence ID" value="GIY05080.1"/>
    <property type="molecule type" value="Genomic_DNA"/>
</dbReference>
<comment type="caution">
    <text evidence="1">The sequence shown here is derived from an EMBL/GenBank/DDBJ whole genome shotgun (WGS) entry which is preliminary data.</text>
</comment>
<dbReference type="AlphaFoldDB" id="A0AAV4Q7P7"/>
<accession>A0AAV4Q7P7</accession>
<proteinExistence type="predicted"/>
<keyword evidence="2" id="KW-1185">Reference proteome</keyword>
<evidence type="ECO:0000313" key="1">
    <source>
        <dbReference type="EMBL" id="GIY05080.1"/>
    </source>
</evidence>
<gene>
    <name evidence="1" type="ORF">CEXT_168211</name>
</gene>
<name>A0AAV4Q7P7_CAEEX</name>
<reference evidence="1 2" key="1">
    <citation type="submission" date="2021-06" db="EMBL/GenBank/DDBJ databases">
        <title>Caerostris extrusa draft genome.</title>
        <authorList>
            <person name="Kono N."/>
            <person name="Arakawa K."/>
        </authorList>
    </citation>
    <scope>NUCLEOTIDE SEQUENCE [LARGE SCALE GENOMIC DNA]</scope>
</reference>
<dbReference type="Proteomes" id="UP001054945">
    <property type="component" value="Unassembled WGS sequence"/>
</dbReference>